<evidence type="ECO:0000256" key="1">
    <source>
        <dbReference type="SAM" id="MobiDB-lite"/>
    </source>
</evidence>
<reference evidence="2 3" key="1">
    <citation type="journal article" date="2019" name="Nat. Ecol. Evol.">
        <title>Megaphylogeny resolves global patterns of mushroom evolution.</title>
        <authorList>
            <person name="Varga T."/>
            <person name="Krizsan K."/>
            <person name="Foldi C."/>
            <person name="Dima B."/>
            <person name="Sanchez-Garcia M."/>
            <person name="Sanchez-Ramirez S."/>
            <person name="Szollosi G.J."/>
            <person name="Szarkandi J.G."/>
            <person name="Papp V."/>
            <person name="Albert L."/>
            <person name="Andreopoulos W."/>
            <person name="Angelini C."/>
            <person name="Antonin V."/>
            <person name="Barry K.W."/>
            <person name="Bougher N.L."/>
            <person name="Buchanan P."/>
            <person name="Buyck B."/>
            <person name="Bense V."/>
            <person name="Catcheside P."/>
            <person name="Chovatia M."/>
            <person name="Cooper J."/>
            <person name="Damon W."/>
            <person name="Desjardin D."/>
            <person name="Finy P."/>
            <person name="Geml J."/>
            <person name="Haridas S."/>
            <person name="Hughes K."/>
            <person name="Justo A."/>
            <person name="Karasinski D."/>
            <person name="Kautmanova I."/>
            <person name="Kiss B."/>
            <person name="Kocsube S."/>
            <person name="Kotiranta H."/>
            <person name="LaButti K.M."/>
            <person name="Lechner B.E."/>
            <person name="Liimatainen K."/>
            <person name="Lipzen A."/>
            <person name="Lukacs Z."/>
            <person name="Mihaltcheva S."/>
            <person name="Morgado L.N."/>
            <person name="Niskanen T."/>
            <person name="Noordeloos M.E."/>
            <person name="Ohm R.A."/>
            <person name="Ortiz-Santana B."/>
            <person name="Ovrebo C."/>
            <person name="Racz N."/>
            <person name="Riley R."/>
            <person name="Savchenko A."/>
            <person name="Shiryaev A."/>
            <person name="Soop K."/>
            <person name="Spirin V."/>
            <person name="Szebenyi C."/>
            <person name="Tomsovsky M."/>
            <person name="Tulloss R.E."/>
            <person name="Uehling J."/>
            <person name="Grigoriev I.V."/>
            <person name="Vagvolgyi C."/>
            <person name="Papp T."/>
            <person name="Martin F.M."/>
            <person name="Miettinen O."/>
            <person name="Hibbett D.S."/>
            <person name="Nagy L.G."/>
        </authorList>
    </citation>
    <scope>NUCLEOTIDE SEQUENCE [LARGE SCALE GENOMIC DNA]</scope>
    <source>
        <strain evidence="2 3">FP101781</strain>
    </source>
</reference>
<accession>A0A4Y7SU10</accession>
<protein>
    <submittedName>
        <fullName evidence="2">Uncharacterized protein</fullName>
    </submittedName>
</protein>
<name>A0A4Y7SU10_COPMI</name>
<gene>
    <name evidence="2" type="ORF">FA13DRAFT_1261501</name>
</gene>
<dbReference type="EMBL" id="QPFP01000060">
    <property type="protein sequence ID" value="TEB25084.1"/>
    <property type="molecule type" value="Genomic_DNA"/>
</dbReference>
<dbReference type="Proteomes" id="UP000298030">
    <property type="component" value="Unassembled WGS sequence"/>
</dbReference>
<evidence type="ECO:0000313" key="2">
    <source>
        <dbReference type="EMBL" id="TEB25084.1"/>
    </source>
</evidence>
<organism evidence="2 3">
    <name type="scientific">Coprinellus micaceus</name>
    <name type="common">Glistening ink-cap mushroom</name>
    <name type="synonym">Coprinus micaceus</name>
    <dbReference type="NCBI Taxonomy" id="71717"/>
    <lineage>
        <taxon>Eukaryota</taxon>
        <taxon>Fungi</taxon>
        <taxon>Dikarya</taxon>
        <taxon>Basidiomycota</taxon>
        <taxon>Agaricomycotina</taxon>
        <taxon>Agaricomycetes</taxon>
        <taxon>Agaricomycetidae</taxon>
        <taxon>Agaricales</taxon>
        <taxon>Agaricineae</taxon>
        <taxon>Psathyrellaceae</taxon>
        <taxon>Coprinellus</taxon>
    </lineage>
</organism>
<feature type="region of interest" description="Disordered" evidence="1">
    <location>
        <begin position="1"/>
        <end position="26"/>
    </location>
</feature>
<dbReference type="AlphaFoldDB" id="A0A4Y7SU10"/>
<keyword evidence="3" id="KW-1185">Reference proteome</keyword>
<comment type="caution">
    <text evidence="2">The sequence shown here is derived from an EMBL/GenBank/DDBJ whole genome shotgun (WGS) entry which is preliminary data.</text>
</comment>
<evidence type="ECO:0000313" key="3">
    <source>
        <dbReference type="Proteomes" id="UP000298030"/>
    </source>
</evidence>
<sequence>MGSTALTALRPKLPPHHQGGQHQSRGERRRAVLLWATFGLQITLIVDPHGAGLSLIPTAILSPFAGASVSLSLL</sequence>
<proteinExistence type="predicted"/>